<evidence type="ECO:0000313" key="1">
    <source>
        <dbReference type="EMBL" id="EJX03933.1"/>
    </source>
</evidence>
<organism evidence="1">
    <name type="scientific">gut metagenome</name>
    <dbReference type="NCBI Taxonomy" id="749906"/>
    <lineage>
        <taxon>unclassified sequences</taxon>
        <taxon>metagenomes</taxon>
        <taxon>organismal metagenomes</taxon>
    </lineage>
</organism>
<name>J9GNM2_9ZZZZ</name>
<dbReference type="EMBL" id="AMCI01001984">
    <property type="protein sequence ID" value="EJX03933.1"/>
    <property type="molecule type" value="Genomic_DNA"/>
</dbReference>
<sequence length="45" mass="5056">MTFLFLSRANVVILPHSPYSNALFFKETCCRAKFCRGDCNKPAAS</sequence>
<accession>J9GNM2</accession>
<gene>
    <name evidence="1" type="ORF">EVA_07961</name>
</gene>
<protein>
    <submittedName>
        <fullName evidence="1">Uncharacterized protein</fullName>
    </submittedName>
</protein>
<proteinExistence type="predicted"/>
<comment type="caution">
    <text evidence="1">The sequence shown here is derived from an EMBL/GenBank/DDBJ whole genome shotgun (WGS) entry which is preliminary data.</text>
</comment>
<reference evidence="1" key="1">
    <citation type="journal article" date="2012" name="PLoS ONE">
        <title>Gene sets for utilization of primary and secondary nutrition supplies in the distal gut of endangered iberian lynx.</title>
        <authorList>
            <person name="Alcaide M."/>
            <person name="Messina E."/>
            <person name="Richter M."/>
            <person name="Bargiela R."/>
            <person name="Peplies J."/>
            <person name="Huws S.A."/>
            <person name="Newbold C.J."/>
            <person name="Golyshin P.N."/>
            <person name="Simon M.A."/>
            <person name="Lopez G."/>
            <person name="Yakimov M.M."/>
            <person name="Ferrer M."/>
        </authorList>
    </citation>
    <scope>NUCLEOTIDE SEQUENCE</scope>
</reference>
<dbReference type="AlphaFoldDB" id="J9GNM2"/>